<accession>A0ABU7ZS26</accession>
<name>A0ABU7ZS26_9HYPH</name>
<dbReference type="RefSeq" id="WP_334252412.1">
    <property type="nucleotide sequence ID" value="NZ_JBAKBE010000011.1"/>
</dbReference>
<organism evidence="1 2">
    <name type="scientific">Pannonibacter anstelovis</name>
    <dbReference type="NCBI Taxonomy" id="3121537"/>
    <lineage>
        <taxon>Bacteria</taxon>
        <taxon>Pseudomonadati</taxon>
        <taxon>Pseudomonadota</taxon>
        <taxon>Alphaproteobacteria</taxon>
        <taxon>Hyphomicrobiales</taxon>
        <taxon>Stappiaceae</taxon>
        <taxon>Pannonibacter</taxon>
    </lineage>
</organism>
<protein>
    <submittedName>
        <fullName evidence="1">Phage protease</fullName>
    </submittedName>
</protein>
<dbReference type="Pfam" id="PF10123">
    <property type="entry name" value="Mu-like_Pro"/>
    <property type="match status" value="1"/>
</dbReference>
<gene>
    <name evidence="1" type="ORF">V6L76_17360</name>
</gene>
<evidence type="ECO:0000313" key="1">
    <source>
        <dbReference type="EMBL" id="MEH0098034.1"/>
    </source>
</evidence>
<proteinExistence type="predicted"/>
<dbReference type="GO" id="GO:0006508">
    <property type="term" value="P:proteolysis"/>
    <property type="evidence" value="ECO:0007669"/>
    <property type="project" value="UniProtKB-KW"/>
</dbReference>
<keyword evidence="2" id="KW-1185">Reference proteome</keyword>
<dbReference type="InterPro" id="IPR012106">
    <property type="entry name" value="Phage_Mu_Gp1"/>
</dbReference>
<dbReference type="PIRSF" id="PIRSF016624">
    <property type="entry name" value="Mu_prophg_I"/>
    <property type="match status" value="1"/>
</dbReference>
<keyword evidence="1" id="KW-0378">Hydrolase</keyword>
<reference evidence="1 2" key="1">
    <citation type="submission" date="2024-02" db="EMBL/GenBank/DDBJ databases">
        <title>A new putative Pannonibacter species isolated from two cases of bloodstream infections in paediatric patients.</title>
        <authorList>
            <person name="Castellana S."/>
            <person name="De Laurentiis V."/>
            <person name="Grassi M."/>
            <person name="De Leonardis F."/>
            <person name="Mosca A."/>
            <person name="De Carlo C."/>
            <person name="Sparapano E."/>
            <person name="Ronga L."/>
            <person name="Santacroce L."/>
            <person name="Chironna M."/>
            <person name="De Robertis A."/>
            <person name="Bianco A."/>
            <person name="Del Sambro L."/>
            <person name="Capozzi L."/>
            <person name="Parisi A."/>
        </authorList>
    </citation>
    <scope>NUCLEOTIDE SEQUENCE [LARGE SCALE GENOMIC DNA]</scope>
    <source>
        <strain evidence="1 2">Pt2</strain>
    </source>
</reference>
<comment type="caution">
    <text evidence="1">The sequence shown here is derived from an EMBL/GenBank/DDBJ whole genome shotgun (WGS) entry which is preliminary data.</text>
</comment>
<keyword evidence="1" id="KW-0645">Protease</keyword>
<evidence type="ECO:0000313" key="2">
    <source>
        <dbReference type="Proteomes" id="UP001380822"/>
    </source>
</evidence>
<sequence length="318" mass="33574">MKRNHRTALFFEFAPAAASDAGGTVPDWIHLCLSGTFRAKDGRGPFTVADPAALVAASLSRLPMPVDQDHATDITKKSGCTAPARGWIVELEARADGVWGRVEWTGTGRALLADRAYRGISPVITYDDTGRVLQILRAALTNDPALDQLTTLMMSEDTSMDWRAKMIEMLGLADTASDDELMAALRARLAGGEGQAAMSADVANELRAQLAAVTAQVTTLKLESATAQAAALTAEATRIVDAAITEGKPIKPARDNWIQMMAADPERTKAALAAIPSINGAPITGEDGQKQAALSADEQAVVKMLGLTTEAYLAAKSD</sequence>
<dbReference type="Proteomes" id="UP001380822">
    <property type="component" value="Unassembled WGS sequence"/>
</dbReference>
<dbReference type="GO" id="GO:0008233">
    <property type="term" value="F:peptidase activity"/>
    <property type="evidence" value="ECO:0007669"/>
    <property type="project" value="UniProtKB-KW"/>
</dbReference>
<dbReference type="EMBL" id="JBAKBE010000011">
    <property type="protein sequence ID" value="MEH0098034.1"/>
    <property type="molecule type" value="Genomic_DNA"/>
</dbReference>